<keyword evidence="6" id="KW-0965">Cell junction</keyword>
<feature type="compositionally biased region" description="Basic and acidic residues" evidence="10">
    <location>
        <begin position="512"/>
        <end position="535"/>
    </location>
</feature>
<keyword evidence="5" id="KW-0130">Cell adhesion</keyword>
<dbReference type="InterPro" id="IPR052300">
    <property type="entry name" value="Adhesion_Centrosome_assoc"/>
</dbReference>
<feature type="region of interest" description="Disordered" evidence="10">
    <location>
        <begin position="387"/>
        <end position="467"/>
    </location>
</feature>
<dbReference type="GO" id="GO:0007155">
    <property type="term" value="P:cell adhesion"/>
    <property type="evidence" value="ECO:0007669"/>
    <property type="project" value="UniProtKB-KW"/>
</dbReference>
<dbReference type="Pfam" id="PF11559">
    <property type="entry name" value="ADIP"/>
    <property type="match status" value="1"/>
</dbReference>
<name>A0A6J3MF46_9PEZI</name>
<reference evidence="12" key="3">
    <citation type="submission" date="2025-08" db="UniProtKB">
        <authorList>
            <consortium name="RefSeq"/>
        </authorList>
    </citation>
    <scope>IDENTIFICATION</scope>
    <source>
        <strain evidence="12">CBS 342.82</strain>
    </source>
</reference>
<evidence type="ECO:0000313" key="11">
    <source>
        <dbReference type="Proteomes" id="UP000504637"/>
    </source>
</evidence>
<evidence type="ECO:0000256" key="5">
    <source>
        <dbReference type="ARBA" id="ARBA00022889"/>
    </source>
</evidence>
<keyword evidence="7 9" id="KW-0175">Coiled coil</keyword>
<evidence type="ECO:0000256" key="9">
    <source>
        <dbReference type="SAM" id="Coils"/>
    </source>
</evidence>
<feature type="compositionally biased region" description="Basic residues" evidence="10">
    <location>
        <begin position="545"/>
        <end position="557"/>
    </location>
</feature>
<protein>
    <recommendedName>
        <fullName evidence="13">NIMA interactive protein</fullName>
    </recommendedName>
</protein>
<dbReference type="GeneID" id="54362101"/>
<evidence type="ECO:0000256" key="4">
    <source>
        <dbReference type="ARBA" id="ARBA00022490"/>
    </source>
</evidence>
<reference evidence="12" key="1">
    <citation type="submission" date="2020-01" db="EMBL/GenBank/DDBJ databases">
        <authorList>
            <consortium name="DOE Joint Genome Institute"/>
            <person name="Haridas S."/>
            <person name="Albert R."/>
            <person name="Binder M."/>
            <person name="Bloem J."/>
            <person name="Labutti K."/>
            <person name="Salamov A."/>
            <person name="Andreopoulos B."/>
            <person name="Baker S.E."/>
            <person name="Barry K."/>
            <person name="Bills G."/>
            <person name="Bluhm B.H."/>
            <person name="Cannon C."/>
            <person name="Castanera R."/>
            <person name="Culley D.E."/>
            <person name="Daum C."/>
            <person name="Ezra D."/>
            <person name="Gonzalez J.B."/>
            <person name="Henrissat B."/>
            <person name="Kuo A."/>
            <person name="Liang C."/>
            <person name="Lipzen A."/>
            <person name="Lutzoni F."/>
            <person name="Magnuson J."/>
            <person name="Mondo S."/>
            <person name="Nolan M."/>
            <person name="Ohm R."/>
            <person name="Pangilinan J."/>
            <person name="Park H.-J."/>
            <person name="Ramirez L."/>
            <person name="Alfaro M."/>
            <person name="Sun H."/>
            <person name="Tritt A."/>
            <person name="Yoshinaga Y."/>
            <person name="Zwiers L.-H."/>
            <person name="Turgeon B.G."/>
            <person name="Goodwin S.B."/>
            <person name="Spatafora J.W."/>
            <person name="Crous P.W."/>
            <person name="Grigoriev I.V."/>
        </authorList>
    </citation>
    <scope>NUCLEOTIDE SEQUENCE</scope>
    <source>
        <strain evidence="12">CBS 342.82</strain>
    </source>
</reference>
<evidence type="ECO:0008006" key="13">
    <source>
        <dbReference type="Google" id="ProtNLM"/>
    </source>
</evidence>
<feature type="compositionally biased region" description="Low complexity" evidence="10">
    <location>
        <begin position="440"/>
        <end position="449"/>
    </location>
</feature>
<feature type="compositionally biased region" description="Acidic residues" evidence="10">
    <location>
        <begin position="452"/>
        <end position="464"/>
    </location>
</feature>
<organism evidence="12">
    <name type="scientific">Dissoconium aciculare CBS 342.82</name>
    <dbReference type="NCBI Taxonomy" id="1314786"/>
    <lineage>
        <taxon>Eukaryota</taxon>
        <taxon>Fungi</taxon>
        <taxon>Dikarya</taxon>
        <taxon>Ascomycota</taxon>
        <taxon>Pezizomycotina</taxon>
        <taxon>Dothideomycetes</taxon>
        <taxon>Dothideomycetidae</taxon>
        <taxon>Mycosphaerellales</taxon>
        <taxon>Dissoconiaceae</taxon>
        <taxon>Dissoconium</taxon>
    </lineage>
</organism>
<evidence type="ECO:0000256" key="3">
    <source>
        <dbReference type="ARBA" id="ARBA00009291"/>
    </source>
</evidence>
<evidence type="ECO:0000256" key="7">
    <source>
        <dbReference type="ARBA" id="ARBA00023054"/>
    </source>
</evidence>
<evidence type="ECO:0000256" key="6">
    <source>
        <dbReference type="ARBA" id="ARBA00022949"/>
    </source>
</evidence>
<dbReference type="RefSeq" id="XP_033462528.1">
    <property type="nucleotide sequence ID" value="XM_033604301.1"/>
</dbReference>
<gene>
    <name evidence="12" type="ORF">K489DRAFT_378036</name>
</gene>
<keyword evidence="11" id="KW-1185">Reference proteome</keyword>
<feature type="region of interest" description="Disordered" evidence="10">
    <location>
        <begin position="241"/>
        <end position="263"/>
    </location>
</feature>
<evidence type="ECO:0000256" key="8">
    <source>
        <dbReference type="ARBA" id="ARBA00023212"/>
    </source>
</evidence>
<evidence type="ECO:0000256" key="10">
    <source>
        <dbReference type="SAM" id="MobiDB-lite"/>
    </source>
</evidence>
<dbReference type="PANTHER" id="PTHR46507:SF4">
    <property type="entry name" value="SSX FAMILY MEMBER 2 INTERACTING PROTEIN"/>
    <property type="match status" value="1"/>
</dbReference>
<evidence type="ECO:0000256" key="2">
    <source>
        <dbReference type="ARBA" id="ARBA00004300"/>
    </source>
</evidence>
<proteinExistence type="inferred from homology"/>
<dbReference type="Proteomes" id="UP000504637">
    <property type="component" value="Unplaced"/>
</dbReference>
<keyword evidence="8" id="KW-0206">Cytoskeleton</keyword>
<feature type="coiled-coil region" evidence="9">
    <location>
        <begin position="53"/>
        <end position="136"/>
    </location>
</feature>
<reference evidence="12" key="2">
    <citation type="submission" date="2020-04" db="EMBL/GenBank/DDBJ databases">
        <authorList>
            <consortium name="NCBI Genome Project"/>
        </authorList>
    </citation>
    <scope>NUCLEOTIDE SEQUENCE</scope>
    <source>
        <strain evidence="12">CBS 342.82</strain>
    </source>
</reference>
<keyword evidence="4" id="KW-0963">Cytoplasm</keyword>
<sequence>MDHESLRTASTYLNNLLLARGLLRNVEPIDFVKPSKESRAQIINLVHDLILRDDRAKDEREKIAETIRNLRTENAAKTAQIERLTTKAEEHSRTAVQAQAGERTAQTELKKVEKAMKALQDQTAKLKTTLAQVKTQCTNDVRKRDLELGRLKTHLQGQQRGNKIGLAAPTMHIRQSSDKKSNGDAAARDIRDAEYSLKQETTEFLTQLGQSLSDENDGLINIVRSSLETLKDLLGLQSEQHPDSAIGSLGSEQGTGTVPKGKSDTAVVHALPASHEKLASDMNSTLSHLKNLLTNPNFVSVEEVEIREDEIGRLRTGWERMEQRWKDVIHMMEGWRKRMDTGETINMDDLRRGMGLVSPDRDRHDALLPVQEQSFMDSELSEIQMPDVSEVHESSLIAPAPPVHKQPLVNHPKRKRDALEPPESFNLRPTSRSRSEKTSARAVEAAPAAPTFEDDDGEESEELEIPQLSIEEKLNVAQVEAEKAVREKSSSSTTARESKIARSTRALSGTESGRHEGHGVIRETSADEVLGRDKPAPSAISPMAKRTKIRGRPRNRKSTLSPDELAALIGADDA</sequence>
<evidence type="ECO:0000313" key="12">
    <source>
        <dbReference type="RefSeq" id="XP_033462528.1"/>
    </source>
</evidence>
<dbReference type="AlphaFoldDB" id="A0A6J3MF46"/>
<accession>A0A6J3MF46</accession>
<comment type="subcellular location">
    <subcellularLocation>
        <location evidence="1">Cell junction</location>
    </subcellularLocation>
    <subcellularLocation>
        <location evidence="2">Cytoplasm</location>
        <location evidence="2">Cytoskeleton</location>
        <location evidence="2">Microtubule organizing center</location>
        <location evidence="2">Centrosome</location>
    </subcellularLocation>
</comment>
<feature type="region of interest" description="Disordered" evidence="10">
    <location>
        <begin position="481"/>
        <end position="574"/>
    </location>
</feature>
<evidence type="ECO:0000256" key="1">
    <source>
        <dbReference type="ARBA" id="ARBA00004282"/>
    </source>
</evidence>
<dbReference type="PANTHER" id="PTHR46507">
    <property type="entry name" value="AFADIN- AND ALPHA-ACTININ-BINDING PROTEIN"/>
    <property type="match status" value="1"/>
</dbReference>
<dbReference type="OrthoDB" id="312015at2759"/>
<dbReference type="InterPro" id="IPR021622">
    <property type="entry name" value="Afadin/alpha-actinin-bd"/>
</dbReference>
<comment type="similarity">
    <text evidence="3">Belongs to the ADIP family.</text>
</comment>